<evidence type="ECO:0000313" key="2">
    <source>
        <dbReference type="Proteomes" id="UP000800200"/>
    </source>
</evidence>
<sequence>MTNDGSLHNGERNADWHSDVARVIVTAYNTCSGQNSGNTLISRLRALPLILLSSGSWNRAPTDSNPIFFPRSQGVLIPSGISISLVDQSASECPNRKTLFRYLGVKDCTVDSVIERILDYHSSFSRAFNSDIIGHARYLFQFRDRLRVDLRERLWLSRGNGIPYERGKDIYAALPGDVELRETLEGCENIWFLDMAHFEGLSESKACEFVGWLKNCTGVATAPRLSGINGSMHSNFRWIMNNKGNQVLRLLKKYWGEYSVQLTQAIIQDIQSHRVSCSPDGTANFIQLYRTFLPLQNLVEESRRFCGASVCSFLFLQDGQPTDWRFLERFGVRLADDVHFYLWILPQNAFQQDCTLEKAKALYVRIQERAWNDREAVRSSFRSRVIALSNVWKRPSECVWDDSEFTQNGLHLQSKTAIRRRLLSYVPRIEVFLTRILNLPNAGVRELLLDLEKLQREGSEDAATIFRIYERISGYCRSNSNDIRAAFNAAPLVYVPSQRLGQSSWLRLDECIWNRSSIKGKTALQPTLRDYATLFHRALGVPDVTMYMLVAELCSLSGEASQPAFRYGKELLRDLRRFTGKADESILLGERPCWPCRIRSGDLAWLKVGQFYVNDRQNLFEIFSNRVSFLDFDFDDSRPITPLLKKVGCKDFLSDRVGIETMALGRLEQDPRLTQKYRSRAQALWNQPRNPQSPQNIELLLQNVTVSIVSLIKTKYWLRDPATNANVEEERTADRSARDCALLTELPRQLVTALKIYNDGAEELVNPILDVPLQSLNDLLIRKGIVGGQLGSSQRGVNGYAADSEREERSRLQEPHCWDLTPPDGLVDLTPTGPSRATDTYSASNRARNRDRVLQFAQTAGAERPRDVVAIQVPPVVYTLLNETLRLPNFSAEINWTSTLRDRAGLSHYGEQEISDFTYDDTEGALTLLLQQYAHRNGVAGAPTWLRTIATEGPWPKYRLEVKSTTSQDASVPFYMSGNQYILAKRMEVSSPTPTEVYAIIRVSGLSALEDVADRRPDWKIYLDPYTLGEQGVLEFYAPTYTVTPRV</sequence>
<dbReference type="OrthoDB" id="1262810at2759"/>
<accession>A0A6A6DAV8</accession>
<protein>
    <recommendedName>
        <fullName evidence="3">Protein NO VEIN C-terminal domain-containing protein</fullName>
    </recommendedName>
</protein>
<reference evidence="1" key="1">
    <citation type="journal article" date="2020" name="Stud. Mycol.">
        <title>101 Dothideomycetes genomes: a test case for predicting lifestyles and emergence of pathogens.</title>
        <authorList>
            <person name="Haridas S."/>
            <person name="Albert R."/>
            <person name="Binder M."/>
            <person name="Bloem J."/>
            <person name="Labutti K."/>
            <person name="Salamov A."/>
            <person name="Andreopoulos B."/>
            <person name="Baker S."/>
            <person name="Barry K."/>
            <person name="Bills G."/>
            <person name="Bluhm B."/>
            <person name="Cannon C."/>
            <person name="Castanera R."/>
            <person name="Culley D."/>
            <person name="Daum C."/>
            <person name="Ezra D."/>
            <person name="Gonzalez J."/>
            <person name="Henrissat B."/>
            <person name="Kuo A."/>
            <person name="Liang C."/>
            <person name="Lipzen A."/>
            <person name="Lutzoni F."/>
            <person name="Magnuson J."/>
            <person name="Mondo S."/>
            <person name="Nolan M."/>
            <person name="Ohm R."/>
            <person name="Pangilinan J."/>
            <person name="Park H.-J."/>
            <person name="Ramirez L."/>
            <person name="Alfaro M."/>
            <person name="Sun H."/>
            <person name="Tritt A."/>
            <person name="Yoshinaga Y."/>
            <person name="Zwiers L.-H."/>
            <person name="Turgeon B."/>
            <person name="Goodwin S."/>
            <person name="Spatafora J."/>
            <person name="Crous P."/>
            <person name="Grigoriev I."/>
        </authorList>
    </citation>
    <scope>NUCLEOTIDE SEQUENCE</scope>
    <source>
        <strain evidence="1">CBS 207.26</strain>
    </source>
</reference>
<dbReference type="AlphaFoldDB" id="A0A6A6DAV8"/>
<organism evidence="1 2">
    <name type="scientific">Zopfia rhizophila CBS 207.26</name>
    <dbReference type="NCBI Taxonomy" id="1314779"/>
    <lineage>
        <taxon>Eukaryota</taxon>
        <taxon>Fungi</taxon>
        <taxon>Dikarya</taxon>
        <taxon>Ascomycota</taxon>
        <taxon>Pezizomycotina</taxon>
        <taxon>Dothideomycetes</taxon>
        <taxon>Dothideomycetes incertae sedis</taxon>
        <taxon>Zopfiaceae</taxon>
        <taxon>Zopfia</taxon>
    </lineage>
</organism>
<proteinExistence type="predicted"/>
<evidence type="ECO:0000313" key="1">
    <source>
        <dbReference type="EMBL" id="KAF2176591.1"/>
    </source>
</evidence>
<dbReference type="Proteomes" id="UP000800200">
    <property type="component" value="Unassembled WGS sequence"/>
</dbReference>
<gene>
    <name evidence="1" type="ORF">K469DRAFT_698364</name>
</gene>
<dbReference type="EMBL" id="ML994705">
    <property type="protein sequence ID" value="KAF2176591.1"/>
    <property type="molecule type" value="Genomic_DNA"/>
</dbReference>
<keyword evidence="2" id="KW-1185">Reference proteome</keyword>
<evidence type="ECO:0008006" key="3">
    <source>
        <dbReference type="Google" id="ProtNLM"/>
    </source>
</evidence>
<name>A0A6A6DAV8_9PEZI</name>